<feature type="domain" description="Integrase catalytic" evidence="2">
    <location>
        <begin position="123"/>
        <end position="290"/>
    </location>
</feature>
<evidence type="ECO:0000256" key="1">
    <source>
        <dbReference type="ARBA" id="ARBA00002286"/>
    </source>
</evidence>
<protein>
    <submittedName>
        <fullName evidence="3">Integrase catalytic region</fullName>
    </submittedName>
</protein>
<dbReference type="InterPro" id="IPR001584">
    <property type="entry name" value="Integrase_cat-core"/>
</dbReference>
<evidence type="ECO:0000313" key="3">
    <source>
        <dbReference type="EMBL" id="KRL44698.1"/>
    </source>
</evidence>
<dbReference type="InterPro" id="IPR050900">
    <property type="entry name" value="Transposase_IS3/IS150/IS904"/>
</dbReference>
<proteinExistence type="predicted"/>
<dbReference type="Pfam" id="PF13276">
    <property type="entry name" value="HTH_21"/>
    <property type="match status" value="1"/>
</dbReference>
<evidence type="ECO:0000259" key="2">
    <source>
        <dbReference type="PROSITE" id="PS50994"/>
    </source>
</evidence>
<dbReference type="Proteomes" id="UP000051790">
    <property type="component" value="Unassembled WGS sequence"/>
</dbReference>
<dbReference type="InterPro" id="IPR036397">
    <property type="entry name" value="RNaseH_sf"/>
</dbReference>
<dbReference type="PROSITE" id="PS50994">
    <property type="entry name" value="INTEGRASE"/>
    <property type="match status" value="1"/>
</dbReference>
<dbReference type="InterPro" id="IPR025948">
    <property type="entry name" value="HTH-like_dom"/>
</dbReference>
<name>A0A0R1QQU9_9LACO</name>
<dbReference type="GO" id="GO:0003676">
    <property type="term" value="F:nucleic acid binding"/>
    <property type="evidence" value="ECO:0007669"/>
    <property type="project" value="InterPro"/>
</dbReference>
<dbReference type="Pfam" id="PF13333">
    <property type="entry name" value="rve_2"/>
    <property type="match status" value="1"/>
</dbReference>
<dbReference type="InterPro" id="IPR012337">
    <property type="entry name" value="RNaseH-like_sf"/>
</dbReference>
<dbReference type="InterPro" id="IPR048020">
    <property type="entry name" value="Transpos_IS3"/>
</dbReference>
<dbReference type="EMBL" id="AZEU01000147">
    <property type="protein sequence ID" value="KRL44698.1"/>
    <property type="molecule type" value="Genomic_DNA"/>
</dbReference>
<dbReference type="NCBIfam" id="NF033516">
    <property type="entry name" value="transpos_IS3"/>
    <property type="match status" value="1"/>
</dbReference>
<dbReference type="PANTHER" id="PTHR46889:SF7">
    <property type="entry name" value="TRANSPOSASE FOR INSERTION SEQUENCE ELEMENT IS904"/>
    <property type="match status" value="1"/>
</dbReference>
<evidence type="ECO:0000313" key="4">
    <source>
        <dbReference type="Proteomes" id="UP000051790"/>
    </source>
</evidence>
<keyword evidence="4" id="KW-1185">Reference proteome</keyword>
<dbReference type="SUPFAM" id="SSF53098">
    <property type="entry name" value="Ribonuclease H-like"/>
    <property type="match status" value="1"/>
</dbReference>
<comment type="caution">
    <text evidence="3">The sequence shown here is derived from an EMBL/GenBank/DDBJ whole genome shotgun (WGS) entry which is preliminary data.</text>
</comment>
<dbReference type="Gene3D" id="3.30.420.10">
    <property type="entry name" value="Ribonuclease H-like superfamily/Ribonuclease H"/>
    <property type="match status" value="1"/>
</dbReference>
<dbReference type="PATRIC" id="fig|1423769.4.peg.1095"/>
<dbReference type="AlphaFoldDB" id="A0A0R1QQU9"/>
<dbReference type="RefSeq" id="WP_056963709.1">
    <property type="nucleotide sequence ID" value="NZ_AZEU01000147.1"/>
</dbReference>
<dbReference type="Pfam" id="PF00665">
    <property type="entry name" value="rve"/>
    <property type="match status" value="1"/>
</dbReference>
<comment type="function">
    <text evidence="1">Involved in the transposition of the insertion sequence.</text>
</comment>
<sequence length="307" mass="35315">MSNRELYAFIQENDVPISLATRALSVSRASYYRHINHVPTPTEKRRDEVRAQLHVAYANSKGRYGAPKLTAAINKQRTDHVSQKYIQKLMHEEGLYSIIQRKWRASSAANPVAERHNLMDQDFSTTTINQKWAGDITYIHTQKDGWTYLCTFMDLYSRRIVGYAYGPDMTVNLVLNAFGNAISNRDVYDGLIVQTDLGSQFISAEFERQLTYVGATHSYSHKGTPYDNAMIESFHATFKKEEYYVNKHHYPSLIIARRHVFEYIEHWYNRVRIHGRLGMKSPVEFEATRSAVDGLCNNASATECPAK</sequence>
<dbReference type="PANTHER" id="PTHR46889">
    <property type="entry name" value="TRANSPOSASE INSF FOR INSERTION SEQUENCE IS3B-RELATED"/>
    <property type="match status" value="1"/>
</dbReference>
<organism evidence="3 4">
    <name type="scientific">Lacticaseibacillus manihotivorans DSM 13343 = JCM 12514</name>
    <dbReference type="NCBI Taxonomy" id="1423769"/>
    <lineage>
        <taxon>Bacteria</taxon>
        <taxon>Bacillati</taxon>
        <taxon>Bacillota</taxon>
        <taxon>Bacilli</taxon>
        <taxon>Lactobacillales</taxon>
        <taxon>Lactobacillaceae</taxon>
        <taxon>Lacticaseibacillus</taxon>
    </lineage>
</organism>
<gene>
    <name evidence="3" type="ORF">FD01_GL001013</name>
</gene>
<dbReference type="GO" id="GO:0015074">
    <property type="term" value="P:DNA integration"/>
    <property type="evidence" value="ECO:0007669"/>
    <property type="project" value="InterPro"/>
</dbReference>
<accession>A0A0R1QQU9</accession>
<reference evidence="3 4" key="1">
    <citation type="journal article" date="2015" name="Genome Announc.">
        <title>Expanding the biotechnology potential of lactobacilli through comparative genomics of 213 strains and associated genera.</title>
        <authorList>
            <person name="Sun Z."/>
            <person name="Harris H.M."/>
            <person name="McCann A."/>
            <person name="Guo C."/>
            <person name="Argimon S."/>
            <person name="Zhang W."/>
            <person name="Yang X."/>
            <person name="Jeffery I.B."/>
            <person name="Cooney J.C."/>
            <person name="Kagawa T.F."/>
            <person name="Liu W."/>
            <person name="Song Y."/>
            <person name="Salvetti E."/>
            <person name="Wrobel A."/>
            <person name="Rasinkangas P."/>
            <person name="Parkhill J."/>
            <person name="Rea M.C."/>
            <person name="O'Sullivan O."/>
            <person name="Ritari J."/>
            <person name="Douillard F.P."/>
            <person name="Paul Ross R."/>
            <person name="Yang R."/>
            <person name="Briner A.E."/>
            <person name="Felis G.E."/>
            <person name="de Vos W.M."/>
            <person name="Barrangou R."/>
            <person name="Klaenhammer T.R."/>
            <person name="Caufield P.W."/>
            <person name="Cui Y."/>
            <person name="Zhang H."/>
            <person name="O'Toole P.W."/>
        </authorList>
    </citation>
    <scope>NUCLEOTIDE SEQUENCE [LARGE SCALE GENOMIC DNA]</scope>
    <source>
        <strain evidence="3 4">DSM 13343</strain>
    </source>
</reference>